<dbReference type="Gene3D" id="3.40.50.2300">
    <property type="match status" value="2"/>
</dbReference>
<dbReference type="PROSITE" id="PS50932">
    <property type="entry name" value="HTH_LACI_2"/>
    <property type="match status" value="1"/>
</dbReference>
<dbReference type="EMBL" id="JACCBU010000001">
    <property type="protein sequence ID" value="NYE73326.1"/>
    <property type="molecule type" value="Genomic_DNA"/>
</dbReference>
<evidence type="ECO:0000259" key="4">
    <source>
        <dbReference type="PROSITE" id="PS50932"/>
    </source>
</evidence>
<keyword evidence="2" id="KW-0238">DNA-binding</keyword>
<dbReference type="Pfam" id="PF00356">
    <property type="entry name" value="LacI"/>
    <property type="match status" value="1"/>
</dbReference>
<protein>
    <submittedName>
        <fullName evidence="5">LacI family transcriptional regulator</fullName>
    </submittedName>
</protein>
<dbReference type="GO" id="GO:0003700">
    <property type="term" value="F:DNA-binding transcription factor activity"/>
    <property type="evidence" value="ECO:0007669"/>
    <property type="project" value="TreeGrafter"/>
</dbReference>
<feature type="domain" description="HTH lacI-type" evidence="4">
    <location>
        <begin position="10"/>
        <end position="69"/>
    </location>
</feature>
<accession>A0A7Y9IB52</accession>
<name>A0A7Y9IB52_9ACTN</name>
<dbReference type="PANTHER" id="PTHR30146">
    <property type="entry name" value="LACI-RELATED TRANSCRIPTIONAL REPRESSOR"/>
    <property type="match status" value="1"/>
</dbReference>
<keyword evidence="6" id="KW-1185">Reference proteome</keyword>
<evidence type="ECO:0000256" key="2">
    <source>
        <dbReference type="ARBA" id="ARBA00023125"/>
    </source>
</evidence>
<evidence type="ECO:0000313" key="5">
    <source>
        <dbReference type="EMBL" id="NYE73326.1"/>
    </source>
</evidence>
<dbReference type="GO" id="GO:0000976">
    <property type="term" value="F:transcription cis-regulatory region binding"/>
    <property type="evidence" value="ECO:0007669"/>
    <property type="project" value="TreeGrafter"/>
</dbReference>
<organism evidence="5 6">
    <name type="scientific">Microlunatus parietis</name>
    <dbReference type="NCBI Taxonomy" id="682979"/>
    <lineage>
        <taxon>Bacteria</taxon>
        <taxon>Bacillati</taxon>
        <taxon>Actinomycetota</taxon>
        <taxon>Actinomycetes</taxon>
        <taxon>Propionibacteriales</taxon>
        <taxon>Propionibacteriaceae</taxon>
        <taxon>Microlunatus</taxon>
    </lineage>
</organism>
<evidence type="ECO:0000313" key="6">
    <source>
        <dbReference type="Proteomes" id="UP000569914"/>
    </source>
</evidence>
<keyword evidence="1" id="KW-0805">Transcription regulation</keyword>
<dbReference type="InterPro" id="IPR000843">
    <property type="entry name" value="HTH_LacI"/>
</dbReference>
<dbReference type="SMART" id="SM00354">
    <property type="entry name" value="HTH_LACI"/>
    <property type="match status" value="1"/>
</dbReference>
<sequence length="344" mass="37907">MAQQRNGRPSTQADVARLAGVSVATVSYVANGYRPGRKNPATPEITARVTEAMRRLDYRPRRAGRVLARNRTDLVAVVAYSPFNPWATDLITEIEEIAAERGLGMIILRYGHTEKAIERVESLLTDGIADAAVILGSKAFSTARAQRIGSRVPTLITGEWYRPRRFDVMIQHEAAAVRSAAEHLIRSGVRRPAYLAVPVGDLRHRTDAFVETFREHGFPDSAITIVGREHELSGFLDSRREAVELLDQPAKRRPDAIMAHSDRAAISAVWAAMQLGISVPDQLKIIGNGNILEGTEITPALTTIGTDTSAYRPMLERLLDRIEAPETPARTIAVPWRLIIRGTA</sequence>
<dbReference type="SUPFAM" id="SSF53822">
    <property type="entry name" value="Periplasmic binding protein-like I"/>
    <property type="match status" value="1"/>
</dbReference>
<keyword evidence="3" id="KW-0804">Transcription</keyword>
<dbReference type="CDD" id="cd01392">
    <property type="entry name" value="HTH_LacI"/>
    <property type="match status" value="1"/>
</dbReference>
<reference evidence="5 6" key="1">
    <citation type="submission" date="2020-07" db="EMBL/GenBank/DDBJ databases">
        <title>Sequencing the genomes of 1000 actinobacteria strains.</title>
        <authorList>
            <person name="Klenk H.-P."/>
        </authorList>
    </citation>
    <scope>NUCLEOTIDE SEQUENCE [LARGE SCALE GENOMIC DNA]</scope>
    <source>
        <strain evidence="5 6">DSM 22083</strain>
    </source>
</reference>
<dbReference type="Gene3D" id="1.10.260.40">
    <property type="entry name" value="lambda repressor-like DNA-binding domains"/>
    <property type="match status" value="1"/>
</dbReference>
<dbReference type="InterPro" id="IPR028082">
    <property type="entry name" value="Peripla_BP_I"/>
</dbReference>
<dbReference type="InterPro" id="IPR010982">
    <property type="entry name" value="Lambda_DNA-bd_dom_sf"/>
</dbReference>
<dbReference type="Pfam" id="PF13377">
    <property type="entry name" value="Peripla_BP_3"/>
    <property type="match status" value="1"/>
</dbReference>
<evidence type="ECO:0000256" key="1">
    <source>
        <dbReference type="ARBA" id="ARBA00023015"/>
    </source>
</evidence>
<gene>
    <name evidence="5" type="ORF">BKA15_004655</name>
</gene>
<dbReference type="SUPFAM" id="SSF47413">
    <property type="entry name" value="lambda repressor-like DNA-binding domains"/>
    <property type="match status" value="1"/>
</dbReference>
<dbReference type="RefSeq" id="WP_179754746.1">
    <property type="nucleotide sequence ID" value="NZ_JACCBU010000001.1"/>
</dbReference>
<dbReference type="PANTHER" id="PTHR30146:SF109">
    <property type="entry name" value="HTH-TYPE TRANSCRIPTIONAL REGULATOR GALS"/>
    <property type="match status" value="1"/>
</dbReference>
<evidence type="ECO:0000256" key="3">
    <source>
        <dbReference type="ARBA" id="ARBA00023163"/>
    </source>
</evidence>
<dbReference type="Proteomes" id="UP000569914">
    <property type="component" value="Unassembled WGS sequence"/>
</dbReference>
<comment type="caution">
    <text evidence="5">The sequence shown here is derived from an EMBL/GenBank/DDBJ whole genome shotgun (WGS) entry which is preliminary data.</text>
</comment>
<proteinExistence type="predicted"/>
<dbReference type="AlphaFoldDB" id="A0A7Y9IB52"/>
<dbReference type="InterPro" id="IPR046335">
    <property type="entry name" value="LacI/GalR-like_sensor"/>
</dbReference>
<dbReference type="CDD" id="cd06267">
    <property type="entry name" value="PBP1_LacI_sugar_binding-like"/>
    <property type="match status" value="1"/>
</dbReference>